<feature type="repeat" description="WD" evidence="6">
    <location>
        <begin position="235"/>
        <end position="271"/>
    </location>
</feature>
<dbReference type="GO" id="GO:0030674">
    <property type="term" value="F:protein-macromolecule adaptor activity"/>
    <property type="evidence" value="ECO:0007669"/>
    <property type="project" value="TreeGrafter"/>
</dbReference>
<comment type="similarity">
    <text evidence="5">Belongs to the WD repeat cdt2 family.</text>
</comment>
<dbReference type="PROSITE" id="PS00678">
    <property type="entry name" value="WD_REPEATS_1"/>
    <property type="match status" value="2"/>
</dbReference>
<dbReference type="Pfam" id="PF00400">
    <property type="entry name" value="WD40"/>
    <property type="match status" value="3"/>
</dbReference>
<evidence type="ECO:0000256" key="2">
    <source>
        <dbReference type="ARBA" id="ARBA00022574"/>
    </source>
</evidence>
<dbReference type="EMBL" id="JAYKXP010000016">
    <property type="protein sequence ID" value="KAK7049698.1"/>
    <property type="molecule type" value="Genomic_DNA"/>
</dbReference>
<dbReference type="PROSITE" id="PS50294">
    <property type="entry name" value="WD_REPEATS_REGION"/>
    <property type="match status" value="1"/>
</dbReference>
<name>A0AAW0DDS8_9AGAR</name>
<evidence type="ECO:0000256" key="1">
    <source>
        <dbReference type="ARBA" id="ARBA00004906"/>
    </source>
</evidence>
<dbReference type="InterPro" id="IPR020472">
    <property type="entry name" value="WD40_PAC1"/>
</dbReference>
<dbReference type="Gene3D" id="2.130.10.10">
    <property type="entry name" value="YVTN repeat-like/Quinoprotein amine dehydrogenase"/>
    <property type="match status" value="2"/>
</dbReference>
<dbReference type="GO" id="GO:0005634">
    <property type="term" value="C:nucleus"/>
    <property type="evidence" value="ECO:0007669"/>
    <property type="project" value="TreeGrafter"/>
</dbReference>
<dbReference type="InterPro" id="IPR015943">
    <property type="entry name" value="WD40/YVTN_repeat-like_dom_sf"/>
</dbReference>
<keyword evidence="9" id="KW-1185">Reference proteome</keyword>
<proteinExistence type="inferred from homology"/>
<dbReference type="SUPFAM" id="SSF50978">
    <property type="entry name" value="WD40 repeat-like"/>
    <property type="match status" value="1"/>
</dbReference>
<feature type="repeat" description="WD" evidence="6">
    <location>
        <begin position="301"/>
        <end position="342"/>
    </location>
</feature>
<dbReference type="InterPro" id="IPR036322">
    <property type="entry name" value="WD40_repeat_dom_sf"/>
</dbReference>
<evidence type="ECO:0000256" key="6">
    <source>
        <dbReference type="PROSITE-ProRule" id="PRU00221"/>
    </source>
</evidence>
<evidence type="ECO:0000256" key="3">
    <source>
        <dbReference type="ARBA" id="ARBA00022737"/>
    </source>
</evidence>
<evidence type="ECO:0000256" key="4">
    <source>
        <dbReference type="ARBA" id="ARBA00022786"/>
    </source>
</evidence>
<evidence type="ECO:0008006" key="10">
    <source>
        <dbReference type="Google" id="ProtNLM"/>
    </source>
</evidence>
<dbReference type="PANTHER" id="PTHR22852">
    <property type="entry name" value="LETHAL 2 DENTICLELESS PROTEIN RETINOIC ACID-REGULATED NUCLEAR MATRIX-ASSOCIATED PROTEIN"/>
    <property type="match status" value="1"/>
</dbReference>
<evidence type="ECO:0000313" key="9">
    <source>
        <dbReference type="Proteomes" id="UP001383192"/>
    </source>
</evidence>
<dbReference type="Proteomes" id="UP001383192">
    <property type="component" value="Unassembled WGS sequence"/>
</dbReference>
<evidence type="ECO:0000256" key="7">
    <source>
        <dbReference type="SAM" id="MobiDB-lite"/>
    </source>
</evidence>
<keyword evidence="3" id="KW-0677">Repeat</keyword>
<comment type="caution">
    <text evidence="8">The sequence shown here is derived from an EMBL/GenBank/DDBJ whole genome shotgun (WGS) entry which is preliminary data.</text>
</comment>
<evidence type="ECO:0000256" key="5">
    <source>
        <dbReference type="ARBA" id="ARBA00038344"/>
    </source>
</evidence>
<dbReference type="PANTHER" id="PTHR22852:SF0">
    <property type="entry name" value="DENTICLELESS PROTEIN HOMOLOG"/>
    <property type="match status" value="1"/>
</dbReference>
<accession>A0AAW0DDS8</accession>
<feature type="region of interest" description="Disordered" evidence="7">
    <location>
        <begin position="28"/>
        <end position="84"/>
    </location>
</feature>
<protein>
    <recommendedName>
        <fullName evidence="10">WD40 repeat-like protein</fullName>
    </recommendedName>
</protein>
<sequence>MLPSPSSSPTQPPRDILHNCTNLHFEHTADTGIDSKQRQTPWTYLPTPAKDAGTKRPSLGSSQSGSRKRIKLQARLEEEDESDEDEKWIERASQRMQRTRWSNCFKKNHSRITPKLPTTSTLQTYVSSNKSDIFRCMPLDDNYSAPLYACSYSYGAKLGGTAHLAVASEQGTVHIIDTKKRLDWETEPQRTTLQPHINGIHDVKWNRSDNLLATCSADQLIKVTEISSASTLHTLRGHLGAVKCIAWHPQHEHLLSSGSRDGNVHIWDLRTWNNGQGLSPVATIHGAHDGLEYNPRRAKNVATVRDTVTNLIFGDGMTLITSGSTDGILRGWDLRFATETKKNKSAKNKRTLALISSPFDPTMRHQSRRPRGILSLTSGAYSTGGLLLALGADTRIHAYSANSLTALSHTYTHPKMQTNASFYLNISASPCGKWLATGSAGMTGSAFIFDVSDAATPYAQTTAGVELHGQQAGDVGSVDWAADGTLALGADDGTVRVWRPDIEVYRSCLEDPSEKKWDWSWSS</sequence>
<comment type="pathway">
    <text evidence="1">Protein modification; protein ubiquitination.</text>
</comment>
<keyword evidence="2 6" id="KW-0853">WD repeat</keyword>
<organism evidence="8 9">
    <name type="scientific">Paramarasmius palmivorus</name>
    <dbReference type="NCBI Taxonomy" id="297713"/>
    <lineage>
        <taxon>Eukaryota</taxon>
        <taxon>Fungi</taxon>
        <taxon>Dikarya</taxon>
        <taxon>Basidiomycota</taxon>
        <taxon>Agaricomycotina</taxon>
        <taxon>Agaricomycetes</taxon>
        <taxon>Agaricomycetidae</taxon>
        <taxon>Agaricales</taxon>
        <taxon>Marasmiineae</taxon>
        <taxon>Marasmiaceae</taxon>
        <taxon>Paramarasmius</taxon>
    </lineage>
</organism>
<feature type="repeat" description="WD" evidence="6">
    <location>
        <begin position="193"/>
        <end position="234"/>
    </location>
</feature>
<dbReference type="InterPro" id="IPR051865">
    <property type="entry name" value="WD-repeat_CDT2_adapter"/>
</dbReference>
<keyword evidence="4" id="KW-0833">Ubl conjugation pathway</keyword>
<dbReference type="InterPro" id="IPR019775">
    <property type="entry name" value="WD40_repeat_CS"/>
</dbReference>
<dbReference type="GO" id="GO:0043161">
    <property type="term" value="P:proteasome-mediated ubiquitin-dependent protein catabolic process"/>
    <property type="evidence" value="ECO:0007669"/>
    <property type="project" value="TreeGrafter"/>
</dbReference>
<evidence type="ECO:0000313" key="8">
    <source>
        <dbReference type="EMBL" id="KAK7049698.1"/>
    </source>
</evidence>
<gene>
    <name evidence="8" type="ORF">VNI00_005729</name>
</gene>
<feature type="compositionally biased region" description="Basic and acidic residues" evidence="7">
    <location>
        <begin position="28"/>
        <end position="37"/>
    </location>
</feature>
<dbReference type="AlphaFoldDB" id="A0AAW0DDS8"/>
<dbReference type="PRINTS" id="PR00320">
    <property type="entry name" value="GPROTEINBRPT"/>
</dbReference>
<dbReference type="InterPro" id="IPR001680">
    <property type="entry name" value="WD40_rpt"/>
</dbReference>
<dbReference type="SMART" id="SM00320">
    <property type="entry name" value="WD40"/>
    <property type="match status" value="6"/>
</dbReference>
<dbReference type="PROSITE" id="PS50082">
    <property type="entry name" value="WD_REPEATS_2"/>
    <property type="match status" value="3"/>
</dbReference>
<reference evidence="8 9" key="1">
    <citation type="submission" date="2024-01" db="EMBL/GenBank/DDBJ databases">
        <title>A draft genome for a cacao thread blight-causing isolate of Paramarasmius palmivorus.</title>
        <authorList>
            <person name="Baruah I.K."/>
            <person name="Bukari Y."/>
            <person name="Amoako-Attah I."/>
            <person name="Meinhardt L.W."/>
            <person name="Bailey B.A."/>
            <person name="Cohen S.P."/>
        </authorList>
    </citation>
    <scope>NUCLEOTIDE SEQUENCE [LARGE SCALE GENOMIC DNA]</scope>
    <source>
        <strain evidence="8 9">GH-12</strain>
    </source>
</reference>